<reference evidence="3" key="1">
    <citation type="journal article" date="2019" name="Int. J. Syst. Evol. Microbiol.">
        <title>The Global Catalogue of Microorganisms (GCM) 10K type strain sequencing project: providing services to taxonomists for standard genome sequencing and annotation.</title>
        <authorList>
            <consortium name="The Broad Institute Genomics Platform"/>
            <consortium name="The Broad Institute Genome Sequencing Center for Infectious Disease"/>
            <person name="Wu L."/>
            <person name="Ma J."/>
        </authorList>
    </citation>
    <scope>NUCLEOTIDE SEQUENCE [LARGE SCALE GENOMIC DNA]</scope>
    <source>
        <strain evidence="3">CGMCC 1.15277</strain>
    </source>
</reference>
<dbReference type="PIRSF" id="PIRSF002741">
    <property type="entry name" value="MppA"/>
    <property type="match status" value="1"/>
</dbReference>
<organism evidence="2 3">
    <name type="scientific">Luteococcus sanguinis</name>
    <dbReference type="NCBI Taxonomy" id="174038"/>
    <lineage>
        <taxon>Bacteria</taxon>
        <taxon>Bacillati</taxon>
        <taxon>Actinomycetota</taxon>
        <taxon>Actinomycetes</taxon>
        <taxon>Propionibacteriales</taxon>
        <taxon>Propionibacteriaceae</taxon>
        <taxon>Luteococcus</taxon>
    </lineage>
</organism>
<dbReference type="Pfam" id="PF00496">
    <property type="entry name" value="SBP_bac_5"/>
    <property type="match status" value="1"/>
</dbReference>
<proteinExistence type="predicted"/>
<dbReference type="CDD" id="cd08506">
    <property type="entry name" value="PBP2_clavulanate_OppA2"/>
    <property type="match status" value="1"/>
</dbReference>
<accession>A0ABW1X3X8</accession>
<dbReference type="SUPFAM" id="SSF53850">
    <property type="entry name" value="Periplasmic binding protein-like II"/>
    <property type="match status" value="1"/>
</dbReference>
<evidence type="ECO:0000259" key="1">
    <source>
        <dbReference type="Pfam" id="PF00496"/>
    </source>
</evidence>
<dbReference type="RefSeq" id="WP_343884161.1">
    <property type="nucleotide sequence ID" value="NZ_BAAAKI010000001.1"/>
</dbReference>
<gene>
    <name evidence="2" type="ORF">ACFP57_07540</name>
</gene>
<dbReference type="InterPro" id="IPR000914">
    <property type="entry name" value="SBP_5_dom"/>
</dbReference>
<dbReference type="Proteomes" id="UP001596266">
    <property type="component" value="Unassembled WGS sequence"/>
</dbReference>
<sequence>MNRRELLGLGLATAAIGLVGCNANPTSSTSVGAGTASGSAGAGSNAFTTQTPVKGGTLKILSSSKEIHFDPAMSQNLATSGIHYIVRGLTAWKTDPSADTELVADLATDTGTTTDDGKTWKYTLKDGLKYSDGSAIVAADVKFGLERSFDEQLQGGLSYHKVLLDGASDYTGPSNGKHLDSIEVPDEKTIIFHLVRPFADWPWITSMPAFAPVPATKGMGIPAYDHTPPSSGPYMVKDYQVGSKVTLVRNPNWDAATDTVRPAWPDQIDYEMGLNPETSAQRMASDSGDDKNATGPSVTAALITKVNADASLKQRVYVSPSGAISYLVMNTTRPGLKDLAVRQAINYAVNKQQVQTIQGGPVYGGDIATTLMPPGIIGQADYDLYPAEPTGDQAKAKELLQGKTVPALKLVVDSSNPEQGTMASSIVSDLKAVGLTVNVVSQDADKATDTLTKSGDFDLGFGGWQADYPSAYAALQPILASSEIGNGNYNMARLSDDALDAAILAASQETDAEKSKTAWAAIDKQAMALAPVVPLVYNKNAFIYGSNVGGSYIPSFPSYTNALAQGLKKP</sequence>
<comment type="caution">
    <text evidence="2">The sequence shown here is derived from an EMBL/GenBank/DDBJ whole genome shotgun (WGS) entry which is preliminary data.</text>
</comment>
<protein>
    <submittedName>
        <fullName evidence="2">ABC transporter substrate-binding protein</fullName>
    </submittedName>
</protein>
<feature type="domain" description="Solute-binding protein family 5" evidence="1">
    <location>
        <begin position="101"/>
        <end position="485"/>
    </location>
</feature>
<dbReference type="PANTHER" id="PTHR30290">
    <property type="entry name" value="PERIPLASMIC BINDING COMPONENT OF ABC TRANSPORTER"/>
    <property type="match status" value="1"/>
</dbReference>
<dbReference type="InterPro" id="IPR030678">
    <property type="entry name" value="Peptide/Ni-bd"/>
</dbReference>
<keyword evidence="3" id="KW-1185">Reference proteome</keyword>
<dbReference type="Gene3D" id="3.10.105.10">
    <property type="entry name" value="Dipeptide-binding Protein, Domain 3"/>
    <property type="match status" value="1"/>
</dbReference>
<dbReference type="InterPro" id="IPR039424">
    <property type="entry name" value="SBP_5"/>
</dbReference>
<evidence type="ECO:0000313" key="2">
    <source>
        <dbReference type="EMBL" id="MFC6396837.1"/>
    </source>
</evidence>
<dbReference type="Gene3D" id="3.40.190.10">
    <property type="entry name" value="Periplasmic binding protein-like II"/>
    <property type="match status" value="1"/>
</dbReference>
<dbReference type="PROSITE" id="PS51257">
    <property type="entry name" value="PROKAR_LIPOPROTEIN"/>
    <property type="match status" value="1"/>
</dbReference>
<name>A0ABW1X3X8_9ACTN</name>
<dbReference type="PANTHER" id="PTHR30290:SF83">
    <property type="entry name" value="ABC TRANSPORTER SUBSTRATE-BINDING PROTEIN"/>
    <property type="match status" value="1"/>
</dbReference>
<dbReference type="EMBL" id="JBHSUA010000015">
    <property type="protein sequence ID" value="MFC6396837.1"/>
    <property type="molecule type" value="Genomic_DNA"/>
</dbReference>
<evidence type="ECO:0000313" key="3">
    <source>
        <dbReference type="Proteomes" id="UP001596266"/>
    </source>
</evidence>